<keyword evidence="2" id="KW-0677">Repeat</keyword>
<name>A0A1B6CYC9_9HEMI</name>
<dbReference type="GO" id="GO:0007165">
    <property type="term" value="P:signal transduction"/>
    <property type="evidence" value="ECO:0007669"/>
    <property type="project" value="TreeGrafter"/>
</dbReference>
<reference evidence="4" key="1">
    <citation type="submission" date="2015-12" db="EMBL/GenBank/DDBJ databases">
        <title>De novo transcriptome assembly of four potential Pierce s Disease insect vectors from Arizona vineyards.</title>
        <authorList>
            <person name="Tassone E.E."/>
        </authorList>
    </citation>
    <scope>NUCLEOTIDE SEQUENCE</scope>
</reference>
<proteinExistence type="predicted"/>
<evidence type="ECO:0000256" key="2">
    <source>
        <dbReference type="ARBA" id="ARBA00022737"/>
    </source>
</evidence>
<dbReference type="PANTHER" id="PTHR15261">
    <property type="entry name" value="THROMBOSPONDIN-TYPE LAMININ G DOMAIN AND EAR REPEAT-CONTAINING"/>
    <property type="match status" value="1"/>
</dbReference>
<feature type="chain" id="PRO_5008580766" description="VWFD domain-containing protein" evidence="3">
    <location>
        <begin position="20"/>
        <end position="2032"/>
    </location>
</feature>
<gene>
    <name evidence="4" type="ORF">g.23198</name>
</gene>
<organism evidence="4">
    <name type="scientific">Clastoptera arizonana</name>
    <name type="common">Arizona spittle bug</name>
    <dbReference type="NCBI Taxonomy" id="38151"/>
    <lineage>
        <taxon>Eukaryota</taxon>
        <taxon>Metazoa</taxon>
        <taxon>Ecdysozoa</taxon>
        <taxon>Arthropoda</taxon>
        <taxon>Hexapoda</taxon>
        <taxon>Insecta</taxon>
        <taxon>Pterygota</taxon>
        <taxon>Neoptera</taxon>
        <taxon>Paraneoptera</taxon>
        <taxon>Hemiptera</taxon>
        <taxon>Auchenorrhyncha</taxon>
        <taxon>Cercopoidea</taxon>
        <taxon>Clastopteridae</taxon>
        <taxon>Clastoptera</taxon>
    </lineage>
</organism>
<evidence type="ECO:0000256" key="3">
    <source>
        <dbReference type="SAM" id="SignalP"/>
    </source>
</evidence>
<keyword evidence="1 3" id="KW-0732">Signal</keyword>
<dbReference type="InterPro" id="IPR009039">
    <property type="entry name" value="EAR"/>
</dbReference>
<evidence type="ECO:0008006" key="5">
    <source>
        <dbReference type="Google" id="ProtNLM"/>
    </source>
</evidence>
<evidence type="ECO:0000256" key="1">
    <source>
        <dbReference type="ARBA" id="ARBA00022729"/>
    </source>
</evidence>
<dbReference type="PANTHER" id="PTHR15261:SF4">
    <property type="entry name" value="THROMBOSPONDIN-TYPE LAMININ G DOMAIN AND EAR REPEAT-CONTAINING PROTEIN"/>
    <property type="match status" value="1"/>
</dbReference>
<accession>A0A1B6CYC9</accession>
<evidence type="ECO:0000313" key="4">
    <source>
        <dbReference type="EMBL" id="JAS18424.1"/>
    </source>
</evidence>
<feature type="signal peptide" evidence="3">
    <location>
        <begin position="1"/>
        <end position="19"/>
    </location>
</feature>
<dbReference type="PROSITE" id="PS50912">
    <property type="entry name" value="EAR"/>
    <property type="match status" value="1"/>
</dbReference>
<sequence length="2032" mass="231155">MSNWTFLVLLLFCSNIVYTLVLGEKDIKNEENQEEMFKIVKIQIQNYMNEVKQTIGFLNKQYKKKRSVDFSVGRVYGAEVLSGFKELSTIPAKFPNDILLFSSDKLLDQTNWFAVALESNEENPQNSLANYMVLYVYDGEEWKSLHTVTVNGGKSLACLEIQGTIYIVVAEYFAGTTGHAIEGSHVYMFNELNNTLQYIQLLNTKYASNVIMWERPDMNEVFVAVATSQNYEIGEFRYATQSIVYHWVGSYFDIVDYIPTNNPLSIIQFNIGNFMFLAVANHQDDFGNTDIDSEIFRYDLNLGKFIAYQRLRTSAAVDIKYFCFESSEASESFLFVANSYVKDADGINYEADSIIYKLSDEGYFIPFQSITLQAIKKWIPIVHNMVESSAFVLLAVCEEGVITFQYDGWRFVKSGVQYTRSWFGPGVESIRDFYFENQTIFTLANKKNPGYGVNVFNATFIHDSSINTFYNEMELWCDNTLDEIKSSGIKEIADLVEQVPSKDTPEIILHSSIDFTEATLQQVKTNSWLVNDYNVGDYMTESLNSLNLELVKPQQNLEEIEHIIKSSDSPQPIYDDIILKKATINCQNACNFSEVLIGSINGEEMGKFLQNVVENNGTIVFEDSITFENLAIQGSFESNYVNGYPVNDLVDWSQNNELNHGLMVTGNATFQSGFDVDGPLNGIFMNHGSLLALHPKYPFKGTIKVNFVETDYLTLNGKLNGLPIGPNSAIDIKNFELKELNATDLILKDKLLNGVDFSNLHLMSLKRNKTEQLVSGYHVFKKVEANDVISIGYPEMIFSEEYHPYNLNGEYSLDPNYVYMQKQSEIETNKILKEEDFSRSAKQFNVESSSSPTSDYKEVKDAYFKPDYLGILTTTNDVTEIETAEFPYYIREMGAEEGIYFDRNEVEYVEINKNIIFLGNLKINGFSNIFNGSIKVEDLISPEHNVSAKFILNEGLLLNDTSIPVNISFNSKFQVDKMFVDSINNINIESLVKTNSNKVETITGHKTFSAGIKLEGYYNVKVVNNVSISQLANDTMKCYGNQNLTGSMMFGDVEANINVNQHLYLNKSLWDSKSFINNSKLCLSSVLIKNDINVQSIIIQGIYSDIDLNFMLEDSLFLNDKESLVTGVKNFTNCVTVSMLNTTFMKNINTSVLTEAVNKVNIWRSDHLILKHPLQVTHLHYIGNLDEIPSNDFGEWLMSEGNQEVKGQQFVKSIRGKEVVIKGTINSVNIHDLIFDTRRTDDDEILDHVVFKNKVNSIGPIIVDGKVEGLKISEEAILHQSSNAQQITAHKFFTSPILVNGSVKFKNTVCGFNIFEFCQRIIKNTTHFIINKGLTNFEEEPFVEKSINGNDLYEILDNAWFINKDTSLKYPFQFKQMKILHLVILKKLNGIQIDEFSPHYLSKSKNQTWDGVIHFTGGISVEGSILSPSAKVKGSVAKVKLNEFKEKVLLDGEDQIITSILDFDLIEIKDLLVSGLVSGLNFSQDVMRLDVPVNLITHHKKIAQLTASTLNIASGRKLQNVDMSEWEKIAVTSYGNFVVRGCKSFDGVFNLRSNIRVNGMVNGELFDETHIMHSLLQQTVTGKKIFDTNSIVHIKELEFSGLLNGFNLTEFFMKQVLKEGNITINGKKVFNTLEANKVLFSNNKDLNEMERKLNAPVPYEEYNFKRHNMMEAASAANKSLQVSKAYLRGYSMSSEILGLVLYITPIKNIEKKTMLAVIRPKNYTKATFSLMQWNSTSNSFNNKDKKMYNLTGIPTKMQSFTFKDGHKGLILITELIPQGKEELLESFYFLNDFKLQRLHAFSVPSRSLVLHFVYNHKKCYIITSNKRNKCLVYCYSRKNNLHELPSFDCLNLTQISLINAKKSIYVVSINVNKTLTMHIWNHTKNMFYPIIIKIPLLNPVSIDSVSYNNQHYIAVANQHLIGNITKETVDVFRFEEKSQKLILFRKLFIVAPSKVMFAITPNFELVLYVLTQNKATPFLVYAYKGLGGFELIYTDGTLPLMSNIAFVNDENGRHFVILLNKFNTKILYADIL</sequence>
<dbReference type="EMBL" id="GEDC01018874">
    <property type="protein sequence ID" value="JAS18424.1"/>
    <property type="molecule type" value="Transcribed_RNA"/>
</dbReference>
<protein>
    <recommendedName>
        <fullName evidence="5">VWFD domain-containing protein</fullName>
    </recommendedName>
</protein>